<reference evidence="10 11" key="1">
    <citation type="journal article" date="2015" name="Genome Biol. Evol.">
        <title>Comparative Genomics of a Bacterivorous Green Alga Reveals Evolutionary Causalities and Consequences of Phago-Mixotrophic Mode of Nutrition.</title>
        <authorList>
            <person name="Burns J.A."/>
            <person name="Paasch A."/>
            <person name="Narechania A."/>
            <person name="Kim E."/>
        </authorList>
    </citation>
    <scope>NUCLEOTIDE SEQUENCE [LARGE SCALE GENOMIC DNA]</scope>
    <source>
        <strain evidence="10 11">PLY_AMNH</strain>
    </source>
</reference>
<proteinExistence type="inferred from homology"/>
<protein>
    <submittedName>
        <fullName evidence="10">Uncharacterized protein</fullName>
    </submittedName>
</protein>
<dbReference type="InterPro" id="IPR044566">
    <property type="entry name" value="RMV1-like"/>
</dbReference>
<evidence type="ECO:0000313" key="11">
    <source>
        <dbReference type="Proteomes" id="UP001190700"/>
    </source>
</evidence>
<keyword evidence="6 9" id="KW-0472">Membrane</keyword>
<feature type="transmembrane region" description="Helical" evidence="9">
    <location>
        <begin position="281"/>
        <end position="306"/>
    </location>
</feature>
<feature type="transmembrane region" description="Helical" evidence="9">
    <location>
        <begin position="27"/>
        <end position="45"/>
    </location>
</feature>
<dbReference type="GO" id="GO:0015203">
    <property type="term" value="F:polyamine transmembrane transporter activity"/>
    <property type="evidence" value="ECO:0007669"/>
    <property type="project" value="UniProtKB-ARBA"/>
</dbReference>
<dbReference type="Proteomes" id="UP001190700">
    <property type="component" value="Unassembled WGS sequence"/>
</dbReference>
<evidence type="ECO:0000256" key="6">
    <source>
        <dbReference type="ARBA" id="ARBA00023136"/>
    </source>
</evidence>
<feature type="transmembrane region" description="Helical" evidence="9">
    <location>
        <begin position="107"/>
        <end position="124"/>
    </location>
</feature>
<evidence type="ECO:0000256" key="3">
    <source>
        <dbReference type="ARBA" id="ARBA00022475"/>
    </source>
</evidence>
<accession>A0AAE0L2K8</accession>
<comment type="caution">
    <text evidence="10">The sequence shown here is derived from an EMBL/GenBank/DDBJ whole genome shotgun (WGS) entry which is preliminary data.</text>
</comment>
<dbReference type="EMBL" id="LGRX02010871">
    <property type="protein sequence ID" value="KAK3269567.1"/>
    <property type="molecule type" value="Genomic_DNA"/>
</dbReference>
<keyword evidence="2" id="KW-0813">Transport</keyword>
<dbReference type="PIRSF" id="PIRSF006060">
    <property type="entry name" value="AA_transporter"/>
    <property type="match status" value="1"/>
</dbReference>
<gene>
    <name evidence="10" type="ORF">CYMTET_21999</name>
</gene>
<dbReference type="PANTHER" id="PTHR45826:SF25">
    <property type="entry name" value="AMINO ACID PERMEASE-LIKE PROTEIN"/>
    <property type="match status" value="1"/>
</dbReference>
<sequence>MTDGQKYDEAPDSPTGRAPETKRTLTFWKLCALTFASVAGGPYGFEEAVGAGGPYLTLTGLLLVPFLWSVPNALMTAELACMMPENGGHILWVDRAFGSFWSFQNSYATLFSTIFEGGLYPVMFMDYMGELLGVELQTSARVSIGLVVIVLVTYMNIKGTDLVGSASVWFTVASLGPFVLIILLGLPKLDLIKTLDVVPEHTNLGSFVTILLWSTSGFDLVGACAGEVKNPGETFPSALSFAMGLTLVIDLLSMAVGMSVVTNYDTWTDGTFMEVARVLGGQWLTSVFLFGAAISVIGLLCTLLCSSSRIVYGMAMVGTLPRCFAKTSKQYGTPWVAILANSVLMACVLVLPFAALAQVRRGHAQV</sequence>
<comment type="subcellular location">
    <subcellularLocation>
        <location evidence="1">Cell membrane</location>
        <topology evidence="1">Multi-pass membrane protein</topology>
    </subcellularLocation>
</comment>
<evidence type="ECO:0000256" key="5">
    <source>
        <dbReference type="ARBA" id="ARBA00022989"/>
    </source>
</evidence>
<evidence type="ECO:0000256" key="2">
    <source>
        <dbReference type="ARBA" id="ARBA00022448"/>
    </source>
</evidence>
<feature type="transmembrane region" description="Helical" evidence="9">
    <location>
        <begin position="335"/>
        <end position="357"/>
    </location>
</feature>
<comment type="similarity">
    <text evidence="7">Belongs to the amino acid-polyamine-organocation (APC) superfamily. Polyamine:cation symporter (PHS) (TC 2.A.3.12) family.</text>
</comment>
<evidence type="ECO:0000256" key="7">
    <source>
        <dbReference type="ARBA" id="ARBA00024041"/>
    </source>
</evidence>
<dbReference type="AlphaFoldDB" id="A0AAE0L2K8"/>
<dbReference type="Gene3D" id="1.20.1740.10">
    <property type="entry name" value="Amino acid/polyamine transporter I"/>
    <property type="match status" value="1"/>
</dbReference>
<dbReference type="PANTHER" id="PTHR45826">
    <property type="entry name" value="POLYAMINE TRANSPORTER PUT1"/>
    <property type="match status" value="1"/>
</dbReference>
<name>A0AAE0L2K8_9CHLO</name>
<keyword evidence="5 9" id="KW-1133">Transmembrane helix</keyword>
<dbReference type="Pfam" id="PF13520">
    <property type="entry name" value="AA_permease_2"/>
    <property type="match status" value="1"/>
</dbReference>
<keyword evidence="4 9" id="KW-0812">Transmembrane</keyword>
<evidence type="ECO:0000256" key="8">
    <source>
        <dbReference type="SAM" id="MobiDB-lite"/>
    </source>
</evidence>
<keyword evidence="3" id="KW-1003">Cell membrane</keyword>
<dbReference type="GO" id="GO:0005886">
    <property type="term" value="C:plasma membrane"/>
    <property type="evidence" value="ECO:0007669"/>
    <property type="project" value="UniProtKB-SubCell"/>
</dbReference>
<feature type="transmembrane region" description="Helical" evidence="9">
    <location>
        <begin position="206"/>
        <end position="226"/>
    </location>
</feature>
<feature type="region of interest" description="Disordered" evidence="8">
    <location>
        <begin position="1"/>
        <end position="20"/>
    </location>
</feature>
<evidence type="ECO:0000313" key="10">
    <source>
        <dbReference type="EMBL" id="KAK3269567.1"/>
    </source>
</evidence>
<dbReference type="InterPro" id="IPR002293">
    <property type="entry name" value="AA/rel_permease1"/>
</dbReference>
<evidence type="ECO:0000256" key="9">
    <source>
        <dbReference type="SAM" id="Phobius"/>
    </source>
</evidence>
<organism evidence="10 11">
    <name type="scientific">Cymbomonas tetramitiformis</name>
    <dbReference type="NCBI Taxonomy" id="36881"/>
    <lineage>
        <taxon>Eukaryota</taxon>
        <taxon>Viridiplantae</taxon>
        <taxon>Chlorophyta</taxon>
        <taxon>Pyramimonadophyceae</taxon>
        <taxon>Pyramimonadales</taxon>
        <taxon>Pyramimonadaceae</taxon>
        <taxon>Cymbomonas</taxon>
    </lineage>
</organism>
<feature type="transmembrane region" description="Helical" evidence="9">
    <location>
        <begin position="51"/>
        <end position="70"/>
    </location>
</feature>
<feature type="transmembrane region" description="Helical" evidence="9">
    <location>
        <begin position="166"/>
        <end position="186"/>
    </location>
</feature>
<evidence type="ECO:0000256" key="4">
    <source>
        <dbReference type="ARBA" id="ARBA00022692"/>
    </source>
</evidence>
<keyword evidence="11" id="KW-1185">Reference proteome</keyword>
<feature type="transmembrane region" description="Helical" evidence="9">
    <location>
        <begin position="238"/>
        <end position="261"/>
    </location>
</feature>
<feature type="transmembrane region" description="Helical" evidence="9">
    <location>
        <begin position="136"/>
        <end position="154"/>
    </location>
</feature>
<evidence type="ECO:0000256" key="1">
    <source>
        <dbReference type="ARBA" id="ARBA00004651"/>
    </source>
</evidence>